<feature type="domain" description="Thioredoxin" evidence="5">
    <location>
        <begin position="228"/>
        <end position="366"/>
    </location>
</feature>
<dbReference type="PANTHER" id="PTHR42852:SF6">
    <property type="entry name" value="THIOL:DISULFIDE INTERCHANGE PROTEIN DSBE"/>
    <property type="match status" value="1"/>
</dbReference>
<dbReference type="Pfam" id="PF14289">
    <property type="entry name" value="DUF4369"/>
    <property type="match status" value="1"/>
</dbReference>
<proteinExistence type="predicted"/>
<dbReference type="GO" id="GO:0016491">
    <property type="term" value="F:oxidoreductase activity"/>
    <property type="evidence" value="ECO:0007669"/>
    <property type="project" value="InterPro"/>
</dbReference>
<protein>
    <submittedName>
        <fullName evidence="6">AhpC/TSA family protein</fullName>
    </submittedName>
</protein>
<dbReference type="GO" id="GO:0030313">
    <property type="term" value="C:cell envelope"/>
    <property type="evidence" value="ECO:0007669"/>
    <property type="project" value="UniProtKB-SubCell"/>
</dbReference>
<gene>
    <name evidence="6" type="ORF">FHG85_11050</name>
</gene>
<evidence type="ECO:0000256" key="3">
    <source>
        <dbReference type="ARBA" id="ARBA00023157"/>
    </source>
</evidence>
<keyword evidence="7" id="KW-1185">Reference proteome</keyword>
<dbReference type="Gene3D" id="3.40.30.10">
    <property type="entry name" value="Glutaredoxin"/>
    <property type="match status" value="1"/>
</dbReference>
<comment type="subcellular location">
    <subcellularLocation>
        <location evidence="1">Cell envelope</location>
    </subcellularLocation>
</comment>
<dbReference type="KEGG" id="ttz:FHG85_11050"/>
<dbReference type="InterPro" id="IPR050553">
    <property type="entry name" value="Thioredoxin_ResA/DsbE_sf"/>
</dbReference>
<dbReference type="InterPro" id="IPR013766">
    <property type="entry name" value="Thioredoxin_domain"/>
</dbReference>
<evidence type="ECO:0000313" key="6">
    <source>
        <dbReference type="EMBL" id="QKG80778.1"/>
    </source>
</evidence>
<dbReference type="Pfam" id="PF00578">
    <property type="entry name" value="AhpC-TSA"/>
    <property type="match status" value="1"/>
</dbReference>
<evidence type="ECO:0000256" key="1">
    <source>
        <dbReference type="ARBA" id="ARBA00004196"/>
    </source>
</evidence>
<keyword evidence="3" id="KW-1015">Disulfide bond</keyword>
<sequence length="366" mass="42081">MKKLSLLFLIGIILTQCKNHINSSDIELHLTGFPDSAMLYLTNAETGLTDSAYVINNHLTFNVDIDEPTRFIINTPAKTRSEVDFIVFWKESNKVTIYAEKGNLKEGKVNGSKTHQLYTNLNKKLSKFEKLSDSLWLVYKSLPPDSTALLKRIEKEGNAINDSIIKVQINYIKNNPYELYSFILLRNLMIEELERHQVEDLYQNLVSDLKKTKIAKDIERFIQTKYYAEIGKPAINFTLPDIKGNPITLDSLKGKVVLLDFWSSNCGPCLLEIPHLKNLYKEFNPKGFEIVGISMDKNKDAWIKTVNMYNITWPTVSDLKSVYGKVALEYGVNFYPTYYIIDRDGKVIDKVLGRGIVEEKIRKIFE</sequence>
<dbReference type="PROSITE" id="PS51352">
    <property type="entry name" value="THIOREDOXIN_2"/>
    <property type="match status" value="1"/>
</dbReference>
<organism evidence="6 7">
    <name type="scientific">Tenuifilum thalassicum</name>
    <dbReference type="NCBI Taxonomy" id="2590900"/>
    <lineage>
        <taxon>Bacteria</taxon>
        <taxon>Pseudomonadati</taxon>
        <taxon>Bacteroidota</taxon>
        <taxon>Bacteroidia</taxon>
        <taxon>Bacteroidales</taxon>
        <taxon>Tenuifilaceae</taxon>
        <taxon>Tenuifilum</taxon>
    </lineage>
</organism>
<dbReference type="GO" id="GO:0017004">
    <property type="term" value="P:cytochrome complex assembly"/>
    <property type="evidence" value="ECO:0007669"/>
    <property type="project" value="UniProtKB-KW"/>
</dbReference>
<evidence type="ECO:0000259" key="5">
    <source>
        <dbReference type="PROSITE" id="PS51352"/>
    </source>
</evidence>
<dbReference type="PANTHER" id="PTHR42852">
    <property type="entry name" value="THIOL:DISULFIDE INTERCHANGE PROTEIN DSBE"/>
    <property type="match status" value="1"/>
</dbReference>
<dbReference type="InterPro" id="IPR025380">
    <property type="entry name" value="DUF4369"/>
</dbReference>
<evidence type="ECO:0000313" key="7">
    <source>
        <dbReference type="Proteomes" id="UP000500961"/>
    </source>
</evidence>
<dbReference type="GO" id="GO:0016209">
    <property type="term" value="F:antioxidant activity"/>
    <property type="evidence" value="ECO:0007669"/>
    <property type="project" value="InterPro"/>
</dbReference>
<dbReference type="PROSITE" id="PS00194">
    <property type="entry name" value="THIOREDOXIN_1"/>
    <property type="match status" value="1"/>
</dbReference>
<evidence type="ECO:0000256" key="2">
    <source>
        <dbReference type="ARBA" id="ARBA00022748"/>
    </source>
</evidence>
<name>A0A7D4BFN3_9BACT</name>
<dbReference type="AlphaFoldDB" id="A0A7D4BFN3"/>
<dbReference type="InterPro" id="IPR017937">
    <property type="entry name" value="Thioredoxin_CS"/>
</dbReference>
<reference evidence="6 7" key="1">
    <citation type="submission" date="2019-07" db="EMBL/GenBank/DDBJ databases">
        <title>Thalassofilum flectens gen. nov., sp. nov., a novel moderate thermophilic anaerobe from a shallow sea hot spring in Kunashir Island (Russia), representing a new family in the order Bacteroidales, and proposal of Thalassofilacea fam. nov.</title>
        <authorList>
            <person name="Kochetkova T.V."/>
            <person name="Podosokorskaya O.A."/>
            <person name="Novikov A."/>
            <person name="Elcheninov A.G."/>
            <person name="Toshchakov S.V."/>
            <person name="Kublanov I.V."/>
        </authorList>
    </citation>
    <scope>NUCLEOTIDE SEQUENCE [LARGE SCALE GENOMIC DNA]</scope>
    <source>
        <strain evidence="6 7">38-H</strain>
    </source>
</reference>
<dbReference type="Proteomes" id="UP000500961">
    <property type="component" value="Chromosome"/>
</dbReference>
<accession>A0A7D4BFN3</accession>
<dbReference type="SUPFAM" id="SSF52833">
    <property type="entry name" value="Thioredoxin-like"/>
    <property type="match status" value="1"/>
</dbReference>
<dbReference type="EMBL" id="CP041345">
    <property type="protein sequence ID" value="QKG80778.1"/>
    <property type="molecule type" value="Genomic_DNA"/>
</dbReference>
<keyword evidence="2" id="KW-0201">Cytochrome c-type biogenesis</keyword>
<dbReference type="CDD" id="cd02966">
    <property type="entry name" value="TlpA_like_family"/>
    <property type="match status" value="1"/>
</dbReference>
<dbReference type="RefSeq" id="WP_173075869.1">
    <property type="nucleotide sequence ID" value="NZ_CP041345.1"/>
</dbReference>
<evidence type="ECO:0000256" key="4">
    <source>
        <dbReference type="ARBA" id="ARBA00023284"/>
    </source>
</evidence>
<keyword evidence="4" id="KW-0676">Redox-active center</keyword>
<dbReference type="InterPro" id="IPR000866">
    <property type="entry name" value="AhpC/TSA"/>
</dbReference>
<dbReference type="InterPro" id="IPR036249">
    <property type="entry name" value="Thioredoxin-like_sf"/>
</dbReference>